<dbReference type="Pfam" id="PF08549">
    <property type="entry name" value="SWI-SNF_Ssr4_N"/>
    <property type="match status" value="1"/>
</dbReference>
<evidence type="ECO:0000256" key="1">
    <source>
        <dbReference type="SAM" id="MobiDB-lite"/>
    </source>
</evidence>
<gene>
    <name evidence="3" type="ORF">CTheo_189</name>
</gene>
<feature type="compositionally biased region" description="Basic and acidic residues" evidence="1">
    <location>
        <begin position="283"/>
        <end position="293"/>
    </location>
</feature>
<feature type="region of interest" description="Disordered" evidence="1">
    <location>
        <begin position="174"/>
        <end position="212"/>
    </location>
</feature>
<dbReference type="AlphaFoldDB" id="A0A5N5QXT1"/>
<evidence type="ECO:0000313" key="4">
    <source>
        <dbReference type="Proteomes" id="UP000383932"/>
    </source>
</evidence>
<sequence length="293" mass="33026">MNARPPDCVLRCNHHFNPKPGLTFEEAAQLLHQLCQGPGANLTYSWQFIDRPSEGELVVYFQVSAPVPLIDGLQYLENESTYRVQDLEVHEVRFGFIPGMEKEANRVRKRYRLLQGGHANIVLVHYSRGLARPIPPAMNIPVRNYPLPVINEPPMYVVGDKSGQRAMPPNAAQLANQQQQLDALAASRRQQAAMQPQVRRQDDDSDEESSRVSTRALALTRFKRNHEQLAEIFAVNAIGKSLSEHSCVFTELERANQELVALREKLSQQENEMEAVFATDEPAPPKEAPKIST</sequence>
<dbReference type="EMBL" id="SSOP01000001">
    <property type="protein sequence ID" value="KAB5596552.1"/>
    <property type="molecule type" value="Genomic_DNA"/>
</dbReference>
<dbReference type="Proteomes" id="UP000383932">
    <property type="component" value="Unassembled WGS sequence"/>
</dbReference>
<accession>A0A5N5QXT1</accession>
<organism evidence="3 4">
    <name type="scientific">Ceratobasidium theobromae</name>
    <dbReference type="NCBI Taxonomy" id="1582974"/>
    <lineage>
        <taxon>Eukaryota</taxon>
        <taxon>Fungi</taxon>
        <taxon>Dikarya</taxon>
        <taxon>Basidiomycota</taxon>
        <taxon>Agaricomycotina</taxon>
        <taxon>Agaricomycetes</taxon>
        <taxon>Cantharellales</taxon>
        <taxon>Ceratobasidiaceae</taxon>
        <taxon>Ceratobasidium</taxon>
    </lineage>
</organism>
<comment type="caution">
    <text evidence="3">The sequence shown here is derived from an EMBL/GenBank/DDBJ whole genome shotgun (WGS) entry which is preliminary data.</text>
</comment>
<evidence type="ECO:0000259" key="2">
    <source>
        <dbReference type="Pfam" id="PF08549"/>
    </source>
</evidence>
<feature type="region of interest" description="Disordered" evidence="1">
    <location>
        <begin position="272"/>
        <end position="293"/>
    </location>
</feature>
<feature type="domain" description="SWI/SNF and RSC complexes subunit Ssr4 N-terminal" evidence="2">
    <location>
        <begin position="14"/>
        <end position="142"/>
    </location>
</feature>
<name>A0A5N5QXT1_9AGAM</name>
<proteinExistence type="predicted"/>
<protein>
    <recommendedName>
        <fullName evidence="2">SWI/SNF and RSC complexes subunit Ssr4 N-terminal domain-containing protein</fullName>
    </recommendedName>
</protein>
<evidence type="ECO:0000313" key="3">
    <source>
        <dbReference type="EMBL" id="KAB5596552.1"/>
    </source>
</evidence>
<feature type="compositionally biased region" description="Low complexity" evidence="1">
    <location>
        <begin position="174"/>
        <end position="198"/>
    </location>
</feature>
<dbReference type="GO" id="GO:0006338">
    <property type="term" value="P:chromatin remodeling"/>
    <property type="evidence" value="ECO:0007669"/>
    <property type="project" value="InterPro"/>
</dbReference>
<dbReference type="OrthoDB" id="5321006at2759"/>
<keyword evidence="4" id="KW-1185">Reference proteome</keyword>
<reference evidence="3 4" key="1">
    <citation type="journal article" date="2019" name="Fungal Biol. Biotechnol.">
        <title>Draft genome sequence of fastidious pathogen Ceratobasidium theobromae, which causes vascular-streak dieback in Theobroma cacao.</title>
        <authorList>
            <person name="Ali S.S."/>
            <person name="Asman A."/>
            <person name="Shao J."/>
            <person name="Firmansyah A.P."/>
            <person name="Susilo A.W."/>
            <person name="Rosmana A."/>
            <person name="McMahon P."/>
            <person name="Junaid M."/>
            <person name="Guest D."/>
            <person name="Kheng T.Y."/>
            <person name="Meinhardt L.W."/>
            <person name="Bailey B.A."/>
        </authorList>
    </citation>
    <scope>NUCLEOTIDE SEQUENCE [LARGE SCALE GENOMIC DNA]</scope>
    <source>
        <strain evidence="3 4">CT2</strain>
    </source>
</reference>
<dbReference type="InterPro" id="IPR013859">
    <property type="entry name" value="Ssr4_N"/>
</dbReference>